<organism evidence="3 4">
    <name type="scientific">Emticicia oligotrophica (strain DSM 17448 / CIP 109782 / MTCC 6937 / GPTSA100-15)</name>
    <dbReference type="NCBI Taxonomy" id="929562"/>
    <lineage>
        <taxon>Bacteria</taxon>
        <taxon>Pseudomonadati</taxon>
        <taxon>Bacteroidota</taxon>
        <taxon>Cytophagia</taxon>
        <taxon>Cytophagales</taxon>
        <taxon>Leadbetterellaceae</taxon>
        <taxon>Emticicia</taxon>
    </lineage>
</organism>
<dbReference type="Proteomes" id="UP000002875">
    <property type="component" value="Chromosome"/>
</dbReference>
<evidence type="ECO:0000256" key="2">
    <source>
        <dbReference type="SAM" id="Phobius"/>
    </source>
</evidence>
<keyword evidence="2" id="KW-0812">Transmembrane</keyword>
<dbReference type="RefSeq" id="WP_015028515.1">
    <property type="nucleotide sequence ID" value="NZ_JBBEOH010000010.1"/>
</dbReference>
<reference evidence="3 4" key="1">
    <citation type="submission" date="2011-07" db="EMBL/GenBank/DDBJ databases">
        <title>The complete genome of chromosome of Emticicia oligotrophica DSM 17448.</title>
        <authorList>
            <consortium name="US DOE Joint Genome Institute (JGI-PGF)"/>
            <person name="Lucas S."/>
            <person name="Han J."/>
            <person name="Lapidus A."/>
            <person name="Bruce D."/>
            <person name="Goodwin L."/>
            <person name="Pitluck S."/>
            <person name="Peters L."/>
            <person name="Kyrpides N."/>
            <person name="Mavromatis K."/>
            <person name="Ivanova N."/>
            <person name="Ovchinnikova G."/>
            <person name="Teshima H."/>
            <person name="Detter J.C."/>
            <person name="Tapia R."/>
            <person name="Han C."/>
            <person name="Land M."/>
            <person name="Hauser L."/>
            <person name="Markowitz V."/>
            <person name="Cheng J.-F."/>
            <person name="Hugenholtz P."/>
            <person name="Woyke T."/>
            <person name="Wu D."/>
            <person name="Tindall B."/>
            <person name="Pomrenke H."/>
            <person name="Brambilla E."/>
            <person name="Klenk H.-P."/>
            <person name="Eisen J.A."/>
        </authorList>
    </citation>
    <scope>NUCLEOTIDE SEQUENCE [LARGE SCALE GENOMIC DNA]</scope>
    <source>
        <strain evidence="3 4">DSM 17448</strain>
    </source>
</reference>
<evidence type="ECO:0000256" key="1">
    <source>
        <dbReference type="SAM" id="MobiDB-lite"/>
    </source>
</evidence>
<protein>
    <recommendedName>
        <fullName evidence="5">Cell division protein FtsL</fullName>
    </recommendedName>
</protein>
<keyword evidence="2" id="KW-1133">Transmembrane helix</keyword>
<feature type="transmembrane region" description="Helical" evidence="2">
    <location>
        <begin position="55"/>
        <end position="72"/>
    </location>
</feature>
<dbReference type="InterPro" id="IPR045755">
    <property type="entry name" value="FtsL-like"/>
</dbReference>
<dbReference type="EMBL" id="CP002961">
    <property type="protein sequence ID" value="AFK02815.1"/>
    <property type="molecule type" value="Genomic_DNA"/>
</dbReference>
<dbReference type="Pfam" id="PF19579">
    <property type="entry name" value="FtsL_2"/>
    <property type="match status" value="1"/>
</dbReference>
<evidence type="ECO:0008006" key="5">
    <source>
        <dbReference type="Google" id="ProtNLM"/>
    </source>
</evidence>
<gene>
    <name evidence="3" type="ordered locus">Emtol_1670</name>
</gene>
<evidence type="ECO:0000313" key="4">
    <source>
        <dbReference type="Proteomes" id="UP000002875"/>
    </source>
</evidence>
<sequence length="135" mass="15479">MTGMETNTFRSRPEPATATAPPSKPKQPRKPGIFDSLNSWLTNRLELGSELPTETLKRIIWVVFLGIIYIYVQHSYESFIKKIDKARNDMEEKRAAYISQKSRYMFASKQSEIAKKLSNDGLEENITPPTKIVVK</sequence>
<keyword evidence="4" id="KW-1185">Reference proteome</keyword>
<keyword evidence="2" id="KW-0472">Membrane</keyword>
<proteinExistence type="predicted"/>
<evidence type="ECO:0000313" key="3">
    <source>
        <dbReference type="EMBL" id="AFK02815.1"/>
    </source>
</evidence>
<name>A0ABM5N039_EMTOG</name>
<feature type="region of interest" description="Disordered" evidence="1">
    <location>
        <begin position="1"/>
        <end position="32"/>
    </location>
</feature>
<accession>A0ABM5N039</accession>